<dbReference type="AlphaFoldDB" id="A0A8H7TXS6"/>
<reference evidence="5" key="2">
    <citation type="journal article" name="Front. Microbiol.">
        <title>Degradative Capacity of Two Strains of Rhodonia placenta: From Phenotype to Genotype.</title>
        <authorList>
            <person name="Kolle M."/>
            <person name="Horta M.A.C."/>
            <person name="Nowrousian M."/>
            <person name="Ohm R.A."/>
            <person name="Benz J.P."/>
            <person name="Pilgard A."/>
        </authorList>
    </citation>
    <scope>NUCLEOTIDE SEQUENCE</scope>
    <source>
        <strain evidence="5">FPRL280</strain>
    </source>
</reference>
<dbReference type="SUPFAM" id="SSF51430">
    <property type="entry name" value="NAD(P)-linked oxidoreductase"/>
    <property type="match status" value="1"/>
</dbReference>
<name>A0A8H7TXS6_9APHY</name>
<comment type="similarity">
    <text evidence="2">Belongs to the aldo/keto reductase family. Aldo/keto reductase 2 subfamily.</text>
</comment>
<dbReference type="Pfam" id="PF00248">
    <property type="entry name" value="Aldo_ket_red"/>
    <property type="match status" value="1"/>
</dbReference>
<accession>A0A8H7TXS6</accession>
<dbReference type="InterPro" id="IPR023210">
    <property type="entry name" value="NADP_OxRdtase_dom"/>
</dbReference>
<dbReference type="Gene3D" id="3.20.20.100">
    <property type="entry name" value="NADP-dependent oxidoreductase domain"/>
    <property type="match status" value="1"/>
</dbReference>
<dbReference type="Proteomes" id="UP000639403">
    <property type="component" value="Unassembled WGS sequence"/>
</dbReference>
<comment type="caution">
    <text evidence="5">The sequence shown here is derived from an EMBL/GenBank/DDBJ whole genome shotgun (WGS) entry which is preliminary data.</text>
</comment>
<evidence type="ECO:0000313" key="6">
    <source>
        <dbReference type="Proteomes" id="UP000639403"/>
    </source>
</evidence>
<dbReference type="PANTHER" id="PTHR43364:SF7">
    <property type="entry name" value="NADP-DEPENDENT OXIDOREDUCTASE DOMAIN-CONTAINING PROTEIN-RELATED"/>
    <property type="match status" value="1"/>
</dbReference>
<feature type="domain" description="NADP-dependent oxidoreductase" evidence="4">
    <location>
        <begin position="8"/>
        <end position="122"/>
    </location>
</feature>
<evidence type="ECO:0000313" key="5">
    <source>
        <dbReference type="EMBL" id="KAF9803787.1"/>
    </source>
</evidence>
<reference evidence="5" key="1">
    <citation type="submission" date="2020-11" db="EMBL/GenBank/DDBJ databases">
        <authorList>
            <person name="Koelle M."/>
            <person name="Horta M.A.C."/>
            <person name="Nowrousian M."/>
            <person name="Ohm R.A."/>
            <person name="Benz P."/>
            <person name="Pilgard A."/>
        </authorList>
    </citation>
    <scope>NUCLEOTIDE SEQUENCE</scope>
    <source>
        <strain evidence="5">FPRL280</strain>
    </source>
</reference>
<organism evidence="5 6">
    <name type="scientific">Rhodonia placenta</name>
    <dbReference type="NCBI Taxonomy" id="104341"/>
    <lineage>
        <taxon>Eukaryota</taxon>
        <taxon>Fungi</taxon>
        <taxon>Dikarya</taxon>
        <taxon>Basidiomycota</taxon>
        <taxon>Agaricomycotina</taxon>
        <taxon>Agaricomycetes</taxon>
        <taxon>Polyporales</taxon>
        <taxon>Adustoporiaceae</taxon>
        <taxon>Rhodonia</taxon>
    </lineage>
</organism>
<dbReference type="InterPro" id="IPR050523">
    <property type="entry name" value="AKR_Detox_Biosynth"/>
</dbReference>
<evidence type="ECO:0000259" key="4">
    <source>
        <dbReference type="Pfam" id="PF00248"/>
    </source>
</evidence>
<gene>
    <name evidence="5" type="ORF">IEO21_09563</name>
</gene>
<feature type="region of interest" description="Disordered" evidence="3">
    <location>
        <begin position="26"/>
        <end position="51"/>
    </location>
</feature>
<evidence type="ECO:0000256" key="2">
    <source>
        <dbReference type="ARBA" id="ARBA00038157"/>
    </source>
</evidence>
<feature type="compositionally biased region" description="Basic and acidic residues" evidence="3">
    <location>
        <begin position="31"/>
        <end position="41"/>
    </location>
</feature>
<dbReference type="InterPro" id="IPR036812">
    <property type="entry name" value="NAD(P)_OxRdtase_dom_sf"/>
</dbReference>
<sequence>MAREEVCALGMALAPWNVLAAGRIRTDEEEERRRETGELGRRTASNEWERTPDQRRVCQALEKVAQEVGAPSITSVAIVYVMQKTPYVFPIVGGRKVEHLMDNIGALDVALTPEQIAELEAVKPFAKGFPHDMVVRILFCPGCVRAQAKFGCATAGRRVDILAIPFAGAEPRQVALSAGDLANEAVSGSVVEHTVVVERREWGHLIAHLYVN</sequence>
<dbReference type="PANTHER" id="PTHR43364">
    <property type="entry name" value="NADH-SPECIFIC METHYLGLYOXAL REDUCTASE-RELATED"/>
    <property type="match status" value="1"/>
</dbReference>
<dbReference type="EMBL" id="JADOXO010000478">
    <property type="protein sequence ID" value="KAF9803787.1"/>
    <property type="molecule type" value="Genomic_DNA"/>
</dbReference>
<evidence type="ECO:0000256" key="1">
    <source>
        <dbReference type="ARBA" id="ARBA00022857"/>
    </source>
</evidence>
<keyword evidence="1" id="KW-0521">NADP</keyword>
<evidence type="ECO:0000256" key="3">
    <source>
        <dbReference type="SAM" id="MobiDB-lite"/>
    </source>
</evidence>
<protein>
    <recommendedName>
        <fullName evidence="4">NADP-dependent oxidoreductase domain-containing protein</fullName>
    </recommendedName>
</protein>
<proteinExistence type="inferred from homology"/>